<evidence type="ECO:0008006" key="5">
    <source>
        <dbReference type="Google" id="ProtNLM"/>
    </source>
</evidence>
<protein>
    <recommendedName>
        <fullName evidence="5">Right handed beta helix domain-containing protein</fullName>
    </recommendedName>
</protein>
<name>A0A363UQE0_9GAMM</name>
<dbReference type="EMBL" id="QEQK01000001">
    <property type="protein sequence ID" value="PWN57727.1"/>
    <property type="molecule type" value="Genomic_DNA"/>
</dbReference>
<feature type="region of interest" description="Disordered" evidence="1">
    <location>
        <begin position="351"/>
        <end position="371"/>
    </location>
</feature>
<dbReference type="InterPro" id="IPR011050">
    <property type="entry name" value="Pectin_lyase_fold/virulence"/>
</dbReference>
<organism evidence="3 4">
    <name type="scientific">Abyssibacter profundi</name>
    <dbReference type="NCBI Taxonomy" id="2182787"/>
    <lineage>
        <taxon>Bacteria</taxon>
        <taxon>Pseudomonadati</taxon>
        <taxon>Pseudomonadota</taxon>
        <taxon>Gammaproteobacteria</taxon>
        <taxon>Chromatiales</taxon>
        <taxon>Oceanococcaceae</taxon>
        <taxon>Abyssibacter</taxon>
    </lineage>
</organism>
<accession>A0A363UQE0</accession>
<evidence type="ECO:0000256" key="2">
    <source>
        <dbReference type="SAM" id="Phobius"/>
    </source>
</evidence>
<reference evidence="3 4" key="1">
    <citation type="submission" date="2018-05" db="EMBL/GenBank/DDBJ databases">
        <title>Abyssibacter profundi OUC007T gen. nov., sp. nov, a marine bacterium isolated from seawater of the Mariana Trench.</title>
        <authorList>
            <person name="Zhou S."/>
        </authorList>
    </citation>
    <scope>NUCLEOTIDE SEQUENCE [LARGE SCALE GENOMIC DNA]</scope>
    <source>
        <strain evidence="3 4">OUC007</strain>
    </source>
</reference>
<dbReference type="PANTHER" id="PTHR41339:SF1">
    <property type="entry name" value="SECRETED PROTEIN"/>
    <property type="match status" value="1"/>
</dbReference>
<evidence type="ECO:0000313" key="3">
    <source>
        <dbReference type="EMBL" id="PWN57727.1"/>
    </source>
</evidence>
<proteinExistence type="predicted"/>
<comment type="caution">
    <text evidence="3">The sequence shown here is derived from an EMBL/GenBank/DDBJ whole genome shotgun (WGS) entry which is preliminary data.</text>
</comment>
<keyword evidence="2" id="KW-0812">Transmembrane</keyword>
<dbReference type="PANTHER" id="PTHR41339">
    <property type="entry name" value="LIPL48"/>
    <property type="match status" value="1"/>
</dbReference>
<dbReference type="AlphaFoldDB" id="A0A363UQE0"/>
<dbReference type="RefSeq" id="WP_109718583.1">
    <property type="nucleotide sequence ID" value="NZ_QEQK01000001.1"/>
</dbReference>
<dbReference type="Proteomes" id="UP000251800">
    <property type="component" value="Unassembled WGS sequence"/>
</dbReference>
<keyword evidence="2" id="KW-0472">Membrane</keyword>
<keyword evidence="4" id="KW-1185">Reference proteome</keyword>
<dbReference type="OrthoDB" id="237393at2"/>
<evidence type="ECO:0000313" key="4">
    <source>
        <dbReference type="Proteomes" id="UP000251800"/>
    </source>
</evidence>
<gene>
    <name evidence="3" type="ORF">DEH80_00885</name>
</gene>
<evidence type="ECO:0000256" key="1">
    <source>
        <dbReference type="SAM" id="MobiDB-lite"/>
    </source>
</evidence>
<sequence length="535" mass="56759">MARTGDSEAITLLWQLKRACDASSDNDLPYIHFSALLGNQNYRDSTLTAASTSSDPAVSELAQRILTLAPTGSLLRQAGADAMKPGSFDQTTEFEASLHTARKRRVIRSALTGATVVAGLALFVFLLLSRLNNGPSVDEIAGNLESSTTWKAGKRVVLTGLVFVEPGVKLTIEPGVTVLGQPGSALLVANGAEFHARGRPDAPIVFTSAQPVGTRQAGDWGGLVLMGDAPTNIGIGRIEGVPDNEPLGAYGGQNPDGSCGVLEYVRVEFAGFEISANNELNGLTLAGCGAGTIVRHVQVHSPLDDGVEMFGGTANLRNLLITRPGDDAFDWDLGWTGSVQSLVVQMGRDVGDNAFEGDNNGPEPDAEPRSNPTFINVTLVADPNAPRAQRAMTLREGTAGTFRNLIIAGFKDEAISIRDRSQALASEGQLSISHALFIMDRSNRRIDREDPEGFDIAAWLNQPELQNQTVVNPAYLSTALDPIAPYFAPDIGPALAAVASIPQGEFWNRGARHRGGVRPGSADSWLSGWTAFPPN</sequence>
<dbReference type="SUPFAM" id="SSF51126">
    <property type="entry name" value="Pectin lyase-like"/>
    <property type="match status" value="1"/>
</dbReference>
<keyword evidence="2" id="KW-1133">Transmembrane helix</keyword>
<feature type="transmembrane region" description="Helical" evidence="2">
    <location>
        <begin position="106"/>
        <end position="128"/>
    </location>
</feature>